<proteinExistence type="predicted"/>
<dbReference type="OrthoDB" id="7522752at2"/>
<feature type="region of interest" description="Disordered" evidence="1">
    <location>
        <begin position="284"/>
        <end position="318"/>
    </location>
</feature>
<name>V4NIK5_9CAUL</name>
<dbReference type="Gene3D" id="3.40.50.410">
    <property type="entry name" value="von Willebrand factor, type A domain"/>
    <property type="match status" value="2"/>
</dbReference>
<dbReference type="RefSeq" id="WP_018083853.1">
    <property type="nucleotide sequence ID" value="NZ_AQWM01000047.1"/>
</dbReference>
<evidence type="ECO:0000256" key="1">
    <source>
        <dbReference type="SAM" id="MobiDB-lite"/>
    </source>
</evidence>
<accession>V4NIK5</accession>
<evidence type="ECO:0000313" key="3">
    <source>
        <dbReference type="EMBL" id="ESQ81662.1"/>
    </source>
</evidence>
<gene>
    <name evidence="3" type="ORF">ABENE_21690</name>
</gene>
<dbReference type="eggNOG" id="COG4961">
    <property type="taxonomic scope" value="Bacteria"/>
</dbReference>
<comment type="caution">
    <text evidence="3">The sequence shown here is derived from an EMBL/GenBank/DDBJ whole genome shotgun (WGS) entry which is preliminary data.</text>
</comment>
<feature type="compositionally biased region" description="Low complexity" evidence="1">
    <location>
        <begin position="284"/>
        <end position="308"/>
    </location>
</feature>
<dbReference type="EMBL" id="AWGB01000085">
    <property type="protein sequence ID" value="ESQ81662.1"/>
    <property type="molecule type" value="Genomic_DNA"/>
</dbReference>
<evidence type="ECO:0000259" key="2">
    <source>
        <dbReference type="PROSITE" id="PS50234"/>
    </source>
</evidence>
<organism evidence="3 4">
    <name type="scientific">Asticcacaulis benevestitus DSM 16100 = ATCC BAA-896</name>
    <dbReference type="NCBI Taxonomy" id="1121022"/>
    <lineage>
        <taxon>Bacteria</taxon>
        <taxon>Pseudomonadati</taxon>
        <taxon>Pseudomonadota</taxon>
        <taxon>Alphaproteobacteria</taxon>
        <taxon>Caulobacterales</taxon>
        <taxon>Caulobacteraceae</taxon>
        <taxon>Asticcacaulis</taxon>
    </lineage>
</organism>
<dbReference type="InterPro" id="IPR028087">
    <property type="entry name" value="Tad_N"/>
</dbReference>
<dbReference type="InterPro" id="IPR002035">
    <property type="entry name" value="VWF_A"/>
</dbReference>
<evidence type="ECO:0000313" key="4">
    <source>
        <dbReference type="Proteomes" id="UP000017837"/>
    </source>
</evidence>
<dbReference type="Pfam" id="PF13400">
    <property type="entry name" value="Tad"/>
    <property type="match status" value="1"/>
</dbReference>
<sequence>MIIIFGLSAFVIIMAVGGALDFSRVLMARHALQDASDAAVLSVMSMTRATDDERNIAAGKAFHADLTDTKATIISAGLKSETTGNVMTQTYSVNANVDTIFSQFIGMKQVAVAVVSKAQSMMMKSEIALVLDSTGSMANNNKMVNLKSSVDSVLSGLLVNGVNVSGTKVAIVPFHKQVRLTAGTDYPYIDYGTESSSEGCKSGTNGYLCNTLRDTYGKVCKSAPAGYVADCKATIKAYTQTYTQTVSGVVRTYYNTYMVASYGGKVYKYAEKTYTTSKTVNVTPVTTTDPETGKTSTSGSTSTSTTHTLESEVGSTGTANDYTNADATKSTCFDSTKTATCFATAAAGTITYSTSYGNGYGASTAVSKSVTSLFGSAAGTYWQNIPAMTENKSKWQGCIIDRVHGTGYDYDASADAYNVNPPKTLYNARDCVDSTLKPIQALSDNITTTRAFVQTLQPGGTSATTNITIGVQWGMEALSPSIPLEGGVKFTDESTKKYMIVVTDGINNANRDYGSANNANAPYIDARTSLACTNAKKLGITIFVIKVIEGNSDMLRACASRPDYFYDLSNSSQINTALASVFEAIKKTRLTQ</sequence>
<keyword evidence="4" id="KW-1185">Reference proteome</keyword>
<reference evidence="3 4" key="1">
    <citation type="journal article" date="2014" name="Nature">
        <title>Sequential evolution of bacterial morphology by co-option of a developmental regulator.</title>
        <authorList>
            <person name="Jiang C."/>
            <person name="Brown P.J."/>
            <person name="Ducret A."/>
            <person name="Brun Y.V."/>
        </authorList>
    </citation>
    <scope>NUCLEOTIDE SEQUENCE [LARGE SCALE GENOMIC DNA]</scope>
    <source>
        <strain evidence="3 4">DSM 16100</strain>
    </source>
</reference>
<protein>
    <recommendedName>
        <fullName evidence="2">VWFA domain-containing protein</fullName>
    </recommendedName>
</protein>
<dbReference type="InterPro" id="IPR036465">
    <property type="entry name" value="vWFA_dom_sf"/>
</dbReference>
<dbReference type="STRING" id="1121022.GCA_000376105_04175"/>
<dbReference type="PATRIC" id="fig|1121022.4.peg.4442"/>
<feature type="domain" description="VWFA" evidence="2">
    <location>
        <begin position="453"/>
        <end position="585"/>
    </location>
</feature>
<dbReference type="SUPFAM" id="SSF53300">
    <property type="entry name" value="vWA-like"/>
    <property type="match status" value="1"/>
</dbReference>
<dbReference type="AlphaFoldDB" id="V4NIK5"/>
<dbReference type="PROSITE" id="PS50234">
    <property type="entry name" value="VWFA"/>
    <property type="match status" value="1"/>
</dbReference>
<dbReference type="Proteomes" id="UP000017837">
    <property type="component" value="Unassembled WGS sequence"/>
</dbReference>